<evidence type="ECO:0000313" key="4">
    <source>
        <dbReference type="EMBL" id="KIK37329.1"/>
    </source>
</evidence>
<evidence type="ECO:0000313" key="5">
    <source>
        <dbReference type="Proteomes" id="UP000054485"/>
    </source>
</evidence>
<dbReference type="PANTHER" id="PTHR10997:SF18">
    <property type="entry name" value="D-IMPORTIN 7_RANBP7"/>
    <property type="match status" value="1"/>
</dbReference>
<name>A0A0D0AGQ0_9AGAM</name>
<dbReference type="GO" id="GO:0005829">
    <property type="term" value="C:cytosol"/>
    <property type="evidence" value="ECO:0007669"/>
    <property type="project" value="TreeGrafter"/>
</dbReference>
<dbReference type="GO" id="GO:0006606">
    <property type="term" value="P:protein import into nucleus"/>
    <property type="evidence" value="ECO:0007669"/>
    <property type="project" value="TreeGrafter"/>
</dbReference>
<proteinExistence type="predicted"/>
<dbReference type="PANTHER" id="PTHR10997">
    <property type="entry name" value="IMPORTIN-7, 8, 11"/>
    <property type="match status" value="1"/>
</dbReference>
<dbReference type="HOGENOM" id="CLU_924942_0_0_1"/>
<organism evidence="4 5">
    <name type="scientific">Suillus luteus UH-Slu-Lm8-n1</name>
    <dbReference type="NCBI Taxonomy" id="930992"/>
    <lineage>
        <taxon>Eukaryota</taxon>
        <taxon>Fungi</taxon>
        <taxon>Dikarya</taxon>
        <taxon>Basidiomycota</taxon>
        <taxon>Agaricomycotina</taxon>
        <taxon>Agaricomycetes</taxon>
        <taxon>Agaricomycetidae</taxon>
        <taxon>Boletales</taxon>
        <taxon>Suillineae</taxon>
        <taxon>Suillaceae</taxon>
        <taxon>Suillus</taxon>
    </lineage>
</organism>
<keyword evidence="2" id="KW-0963">Cytoplasm</keyword>
<reference evidence="5" key="2">
    <citation type="submission" date="2015-01" db="EMBL/GenBank/DDBJ databases">
        <title>Evolutionary Origins and Diversification of the Mycorrhizal Mutualists.</title>
        <authorList>
            <consortium name="DOE Joint Genome Institute"/>
            <consortium name="Mycorrhizal Genomics Consortium"/>
            <person name="Kohler A."/>
            <person name="Kuo A."/>
            <person name="Nagy L.G."/>
            <person name="Floudas D."/>
            <person name="Copeland A."/>
            <person name="Barry K.W."/>
            <person name="Cichocki N."/>
            <person name="Veneault-Fourrey C."/>
            <person name="LaButti K."/>
            <person name="Lindquist E.A."/>
            <person name="Lipzen A."/>
            <person name="Lundell T."/>
            <person name="Morin E."/>
            <person name="Murat C."/>
            <person name="Riley R."/>
            <person name="Ohm R."/>
            <person name="Sun H."/>
            <person name="Tunlid A."/>
            <person name="Henrissat B."/>
            <person name="Grigoriev I.V."/>
            <person name="Hibbett D.S."/>
            <person name="Martin F."/>
        </authorList>
    </citation>
    <scope>NUCLEOTIDE SEQUENCE [LARGE SCALE GENOMIC DNA]</scope>
    <source>
        <strain evidence="5">UH-Slu-Lm8-n1</strain>
    </source>
</reference>
<dbReference type="GO" id="GO:0003824">
    <property type="term" value="F:catalytic activity"/>
    <property type="evidence" value="ECO:0007669"/>
    <property type="project" value="InterPro"/>
</dbReference>
<dbReference type="SUPFAM" id="SSF51430">
    <property type="entry name" value="NAD(P)-linked oxidoreductase"/>
    <property type="match status" value="1"/>
</dbReference>
<dbReference type="GO" id="GO:0005635">
    <property type="term" value="C:nuclear envelope"/>
    <property type="evidence" value="ECO:0007669"/>
    <property type="project" value="TreeGrafter"/>
</dbReference>
<dbReference type="PROSITE" id="PS01295">
    <property type="entry name" value="ISPD"/>
    <property type="match status" value="1"/>
</dbReference>
<dbReference type="SUPFAM" id="SSF48371">
    <property type="entry name" value="ARM repeat"/>
    <property type="match status" value="1"/>
</dbReference>
<dbReference type="OrthoDB" id="2691171at2759"/>
<reference evidence="4 5" key="1">
    <citation type="submission" date="2014-04" db="EMBL/GenBank/DDBJ databases">
        <authorList>
            <consortium name="DOE Joint Genome Institute"/>
            <person name="Kuo A."/>
            <person name="Ruytinx J."/>
            <person name="Rineau F."/>
            <person name="Colpaert J."/>
            <person name="Kohler A."/>
            <person name="Nagy L.G."/>
            <person name="Floudas D."/>
            <person name="Copeland A."/>
            <person name="Barry K.W."/>
            <person name="Cichocki N."/>
            <person name="Veneault-Fourrey C."/>
            <person name="LaButti K."/>
            <person name="Lindquist E.A."/>
            <person name="Lipzen A."/>
            <person name="Lundell T."/>
            <person name="Morin E."/>
            <person name="Murat C."/>
            <person name="Sun H."/>
            <person name="Tunlid A."/>
            <person name="Henrissat B."/>
            <person name="Grigoriev I.V."/>
            <person name="Hibbett D.S."/>
            <person name="Martin F."/>
            <person name="Nordberg H.P."/>
            <person name="Cantor M.N."/>
            <person name="Hua S.X."/>
        </authorList>
    </citation>
    <scope>NUCLEOTIDE SEQUENCE [LARGE SCALE GENOMIC DNA]</scope>
    <source>
        <strain evidence="4 5">UH-Slu-Lm8-n1</strain>
    </source>
</reference>
<evidence type="ECO:0000256" key="1">
    <source>
        <dbReference type="ARBA" id="ARBA00004496"/>
    </source>
</evidence>
<dbReference type="EMBL" id="KN835459">
    <property type="protein sequence ID" value="KIK37329.1"/>
    <property type="molecule type" value="Genomic_DNA"/>
</dbReference>
<accession>A0A0D0AGQ0</accession>
<evidence type="ECO:0000256" key="3">
    <source>
        <dbReference type="ARBA" id="ARBA00022927"/>
    </source>
</evidence>
<protein>
    <submittedName>
        <fullName evidence="4">Uncharacterized protein</fullName>
    </submittedName>
</protein>
<keyword evidence="3" id="KW-0813">Transport</keyword>
<dbReference type="AlphaFoldDB" id="A0A0D0AGQ0"/>
<dbReference type="InterPro" id="IPR036812">
    <property type="entry name" value="NAD(P)_OxRdtase_dom_sf"/>
</dbReference>
<dbReference type="InterPro" id="IPR018294">
    <property type="entry name" value="ISPD_synthase_CS"/>
</dbReference>
<gene>
    <name evidence="4" type="ORF">CY34DRAFT_15775</name>
</gene>
<sequence length="301" mass="33263">MRLVDDALFVVCLDDTAPGCDGVGALARNGEKGENLAALYSNFLCGTYDLQEVTKTGITWASEENLNSHSRAVALALDDHELPVRVQAALAITELVIVHDSVRDAVSANLLKLSDETVLEILNHSMETIIDRFKTELLPVASQLIARLRGSGAAERNNPRHVESLVTDGDDDKVYNAMGVAKTIGTVVSCTESSHEILSQVQEVIIPIIRFTLENKLIDLFDNMYDLADALTFRLHAISPNMWPCLWSHFHLHRSVKIKTIGTSNFSQTVLERILPTAEVIPAVNQLEIHLCNPQLELLDY</sequence>
<dbReference type="STRING" id="930992.A0A0D0AGQ0"/>
<keyword evidence="5" id="KW-1185">Reference proteome</keyword>
<dbReference type="InParanoid" id="A0A0D0AGQ0"/>
<dbReference type="InterPro" id="IPR011989">
    <property type="entry name" value="ARM-like"/>
</dbReference>
<dbReference type="Gene3D" id="1.25.10.10">
    <property type="entry name" value="Leucine-rich Repeat Variant"/>
    <property type="match status" value="1"/>
</dbReference>
<dbReference type="InterPro" id="IPR016024">
    <property type="entry name" value="ARM-type_fold"/>
</dbReference>
<dbReference type="Proteomes" id="UP000054485">
    <property type="component" value="Unassembled WGS sequence"/>
</dbReference>
<evidence type="ECO:0000256" key="2">
    <source>
        <dbReference type="ARBA" id="ARBA00022490"/>
    </source>
</evidence>
<comment type="subcellular location">
    <subcellularLocation>
        <location evidence="1">Cytoplasm</location>
    </subcellularLocation>
</comment>
<dbReference type="GO" id="GO:0008299">
    <property type="term" value="P:isoprenoid biosynthetic process"/>
    <property type="evidence" value="ECO:0007669"/>
    <property type="project" value="InterPro"/>
</dbReference>
<keyword evidence="3" id="KW-0653">Protein transport</keyword>